<protein>
    <recommendedName>
        <fullName evidence="1">Reverse transcriptase domain-containing protein</fullName>
    </recommendedName>
</protein>
<feature type="domain" description="Reverse transcriptase" evidence="1">
    <location>
        <begin position="1"/>
        <end position="163"/>
    </location>
</feature>
<dbReference type="PANTHER" id="PTHR47027">
    <property type="entry name" value="REVERSE TRANSCRIPTASE DOMAIN-CONTAINING PROTEIN"/>
    <property type="match status" value="1"/>
</dbReference>
<accession>A0AA88HFC4</accession>
<evidence type="ECO:0000259" key="1">
    <source>
        <dbReference type="PROSITE" id="PS50878"/>
    </source>
</evidence>
<reference evidence="2" key="1">
    <citation type="submission" date="2023-07" db="EMBL/GenBank/DDBJ databases">
        <title>Chromosome-level genome assembly of Artemia franciscana.</title>
        <authorList>
            <person name="Jo E."/>
        </authorList>
    </citation>
    <scope>NUCLEOTIDE SEQUENCE</scope>
    <source>
        <tissue evidence="2">Whole body</tissue>
    </source>
</reference>
<sequence length="163" mass="18810">MFQEKDINRIKGLIDNGNGKTCLYMVFLYLRMAFDSVDRELLKDAMLRSGLPRLFLSLIVRMYICVSGIVKVNNRFSELFDIKLGLRQGSTLSPKSFTIFVNDVVKFLENRWAPKVSLGTQKLSLLLFSDDIVLVANKPQDLQTQLNLIEEYLQKKNNNKKKD</sequence>
<dbReference type="PROSITE" id="PS50878">
    <property type="entry name" value="RT_POL"/>
    <property type="match status" value="1"/>
</dbReference>
<dbReference type="Pfam" id="PF00078">
    <property type="entry name" value="RVT_1"/>
    <property type="match status" value="1"/>
</dbReference>
<evidence type="ECO:0000313" key="2">
    <source>
        <dbReference type="EMBL" id="KAK2711010.1"/>
    </source>
</evidence>
<dbReference type="Proteomes" id="UP001187531">
    <property type="component" value="Unassembled WGS sequence"/>
</dbReference>
<gene>
    <name evidence="2" type="ORF">QYM36_012247</name>
</gene>
<dbReference type="PANTHER" id="PTHR47027:SF20">
    <property type="entry name" value="REVERSE TRANSCRIPTASE-LIKE PROTEIN WITH RNA-DIRECTED DNA POLYMERASE DOMAIN"/>
    <property type="match status" value="1"/>
</dbReference>
<dbReference type="SUPFAM" id="SSF56672">
    <property type="entry name" value="DNA/RNA polymerases"/>
    <property type="match status" value="1"/>
</dbReference>
<comment type="caution">
    <text evidence="2">The sequence shown here is derived from an EMBL/GenBank/DDBJ whole genome shotgun (WGS) entry which is preliminary data.</text>
</comment>
<dbReference type="InterPro" id="IPR000477">
    <property type="entry name" value="RT_dom"/>
</dbReference>
<evidence type="ECO:0000313" key="3">
    <source>
        <dbReference type="Proteomes" id="UP001187531"/>
    </source>
</evidence>
<keyword evidence="3" id="KW-1185">Reference proteome</keyword>
<name>A0AA88HFC4_ARTSF</name>
<proteinExistence type="predicted"/>
<dbReference type="GO" id="GO:0071897">
    <property type="term" value="P:DNA biosynthetic process"/>
    <property type="evidence" value="ECO:0007669"/>
    <property type="project" value="UniProtKB-ARBA"/>
</dbReference>
<organism evidence="2 3">
    <name type="scientific">Artemia franciscana</name>
    <name type="common">Brine shrimp</name>
    <name type="synonym">Artemia sanfranciscana</name>
    <dbReference type="NCBI Taxonomy" id="6661"/>
    <lineage>
        <taxon>Eukaryota</taxon>
        <taxon>Metazoa</taxon>
        <taxon>Ecdysozoa</taxon>
        <taxon>Arthropoda</taxon>
        <taxon>Crustacea</taxon>
        <taxon>Branchiopoda</taxon>
        <taxon>Anostraca</taxon>
        <taxon>Artemiidae</taxon>
        <taxon>Artemia</taxon>
    </lineage>
</organism>
<dbReference type="AlphaFoldDB" id="A0AA88HFC4"/>
<dbReference type="EMBL" id="JAVRJZ010000016">
    <property type="protein sequence ID" value="KAK2711010.1"/>
    <property type="molecule type" value="Genomic_DNA"/>
</dbReference>
<dbReference type="InterPro" id="IPR043502">
    <property type="entry name" value="DNA/RNA_pol_sf"/>
</dbReference>